<reference evidence="7 8" key="1">
    <citation type="submission" date="2021-10" db="EMBL/GenBank/DDBJ databases">
        <authorList>
            <person name="Koch H."/>
        </authorList>
    </citation>
    <scope>NUCLEOTIDE SEQUENCE [LARGE SCALE GENOMIC DNA]</scope>
    <source>
        <strain evidence="7">6680</strain>
    </source>
</reference>
<keyword evidence="1" id="KW-0678">Repressor</keyword>
<keyword evidence="4" id="KW-0804">Transcription</keyword>
<dbReference type="InterPro" id="IPR009057">
    <property type="entry name" value="Homeodomain-like_sf"/>
</dbReference>
<dbReference type="RefSeq" id="WP_239797502.1">
    <property type="nucleotide sequence ID" value="NZ_OU912926.1"/>
</dbReference>
<keyword evidence="2" id="KW-0805">Transcription regulation</keyword>
<dbReference type="Pfam" id="PF09209">
    <property type="entry name" value="CecR_C"/>
    <property type="match status" value="1"/>
</dbReference>
<organism evidence="7 8">
    <name type="scientific">Candidatus Nitrotoga arctica</name>
    <dbReference type="NCBI Taxonomy" id="453162"/>
    <lineage>
        <taxon>Bacteria</taxon>
        <taxon>Pseudomonadati</taxon>
        <taxon>Pseudomonadota</taxon>
        <taxon>Betaproteobacteria</taxon>
        <taxon>Nitrosomonadales</taxon>
        <taxon>Gallionellaceae</taxon>
        <taxon>Candidatus Nitrotoga</taxon>
    </lineage>
</organism>
<dbReference type="SUPFAM" id="SSF48498">
    <property type="entry name" value="Tetracyclin repressor-like, C-terminal domain"/>
    <property type="match status" value="1"/>
</dbReference>
<dbReference type="PROSITE" id="PS50977">
    <property type="entry name" value="HTH_TETR_2"/>
    <property type="match status" value="1"/>
</dbReference>
<dbReference type="SUPFAM" id="SSF46689">
    <property type="entry name" value="Homeodomain-like"/>
    <property type="match status" value="1"/>
</dbReference>
<evidence type="ECO:0000256" key="3">
    <source>
        <dbReference type="ARBA" id="ARBA00023125"/>
    </source>
</evidence>
<gene>
    <name evidence="7" type="ORF">NTG6680_2524</name>
</gene>
<evidence type="ECO:0000256" key="4">
    <source>
        <dbReference type="ARBA" id="ARBA00023163"/>
    </source>
</evidence>
<dbReference type="PROSITE" id="PS01081">
    <property type="entry name" value="HTH_TETR_1"/>
    <property type="match status" value="1"/>
</dbReference>
<proteinExistence type="predicted"/>
<dbReference type="Proteomes" id="UP000839052">
    <property type="component" value="Chromosome"/>
</dbReference>
<evidence type="ECO:0000256" key="1">
    <source>
        <dbReference type="ARBA" id="ARBA00022491"/>
    </source>
</evidence>
<dbReference type="InterPro" id="IPR001647">
    <property type="entry name" value="HTH_TetR"/>
</dbReference>
<dbReference type="EMBL" id="OU912926">
    <property type="protein sequence ID" value="CAG9933773.1"/>
    <property type="molecule type" value="Genomic_DNA"/>
</dbReference>
<keyword evidence="3 5" id="KW-0238">DNA-binding</keyword>
<dbReference type="PANTHER" id="PTHR30055">
    <property type="entry name" value="HTH-TYPE TRANSCRIPTIONAL REGULATOR RUTR"/>
    <property type="match status" value="1"/>
</dbReference>
<dbReference type="Gene3D" id="1.10.10.60">
    <property type="entry name" value="Homeodomain-like"/>
    <property type="match status" value="1"/>
</dbReference>
<name>A0ABM8Z1R2_9PROT</name>
<evidence type="ECO:0000259" key="6">
    <source>
        <dbReference type="PROSITE" id="PS50977"/>
    </source>
</evidence>
<feature type="domain" description="HTH tetR-type" evidence="6">
    <location>
        <begin position="11"/>
        <end position="71"/>
    </location>
</feature>
<dbReference type="PANTHER" id="PTHR30055:SF226">
    <property type="entry name" value="HTH-TYPE TRANSCRIPTIONAL REGULATOR PKSA"/>
    <property type="match status" value="1"/>
</dbReference>
<sequence length="213" mass="24221">MITETKINLSEQTRERLLAAARVVFAENGFQNATVREICRHAEVNIAAVNYYFSSKEALFAATLNFEPLLALCKKINQDSICAQVRLLNFIHDFLMQLLDKKEFSVQCQFMARELAEPTPVLGKIVQEAIAPIHQFVANLVREIVGKQISEAELRRCVFSIFGQCVYYRHGQSVIQRLHPNLSYDHKEIEAIAKHIGEFSLAGLKQITQNKCP</sequence>
<keyword evidence="8" id="KW-1185">Reference proteome</keyword>
<dbReference type="InterPro" id="IPR050109">
    <property type="entry name" value="HTH-type_TetR-like_transc_reg"/>
</dbReference>
<dbReference type="Pfam" id="PF00440">
    <property type="entry name" value="TetR_N"/>
    <property type="match status" value="1"/>
</dbReference>
<evidence type="ECO:0000256" key="2">
    <source>
        <dbReference type="ARBA" id="ARBA00023015"/>
    </source>
</evidence>
<dbReference type="PRINTS" id="PR00455">
    <property type="entry name" value="HTHTETR"/>
</dbReference>
<dbReference type="Gene3D" id="1.10.357.10">
    <property type="entry name" value="Tetracycline Repressor, domain 2"/>
    <property type="match status" value="1"/>
</dbReference>
<evidence type="ECO:0000313" key="7">
    <source>
        <dbReference type="EMBL" id="CAG9933773.1"/>
    </source>
</evidence>
<evidence type="ECO:0000256" key="5">
    <source>
        <dbReference type="PROSITE-ProRule" id="PRU00335"/>
    </source>
</evidence>
<evidence type="ECO:0000313" key="8">
    <source>
        <dbReference type="Proteomes" id="UP000839052"/>
    </source>
</evidence>
<accession>A0ABM8Z1R2</accession>
<protein>
    <submittedName>
        <fullName evidence="7">TetR family transcriptional regulator</fullName>
    </submittedName>
</protein>
<feature type="DNA-binding region" description="H-T-H motif" evidence="5">
    <location>
        <begin position="34"/>
        <end position="53"/>
    </location>
</feature>
<dbReference type="InterPro" id="IPR023772">
    <property type="entry name" value="DNA-bd_HTH_TetR-type_CS"/>
</dbReference>
<dbReference type="InterPro" id="IPR015292">
    <property type="entry name" value="Tscrpt_reg_YbiH_C"/>
</dbReference>
<dbReference type="InterPro" id="IPR036271">
    <property type="entry name" value="Tet_transcr_reg_TetR-rel_C_sf"/>
</dbReference>